<dbReference type="EMBL" id="JAMTCO010000009">
    <property type="protein sequence ID" value="MCP2271501.1"/>
    <property type="molecule type" value="Genomic_DNA"/>
</dbReference>
<accession>A0ABT1IGV6</accession>
<evidence type="ECO:0008006" key="3">
    <source>
        <dbReference type="Google" id="ProtNLM"/>
    </source>
</evidence>
<evidence type="ECO:0000313" key="2">
    <source>
        <dbReference type="Proteomes" id="UP001205185"/>
    </source>
</evidence>
<dbReference type="Proteomes" id="UP001205185">
    <property type="component" value="Unassembled WGS sequence"/>
</dbReference>
<reference evidence="1 2" key="1">
    <citation type="submission" date="2022-06" db="EMBL/GenBank/DDBJ databases">
        <title>Genomic Encyclopedia of Archaeal and Bacterial Type Strains, Phase II (KMG-II): from individual species to whole genera.</title>
        <authorList>
            <person name="Goeker M."/>
        </authorList>
    </citation>
    <scope>NUCLEOTIDE SEQUENCE [LARGE SCALE GENOMIC DNA]</scope>
    <source>
        <strain evidence="1 2">DSM 44255</strain>
    </source>
</reference>
<sequence>MHFDYDLVPAVEFTSQVLADMADRLADEVTHGWSADFFTVFSDEDDRAMYLPYLLEHVGEPDWVNGYVKLEPSRVVLGVVHDDGIRRRLHGFAVWCLDRWPDTVLEYFGEQVAVDTLLPPED</sequence>
<name>A0ABT1IGV6_9PSEU</name>
<protein>
    <recommendedName>
        <fullName evidence="3">Immunity protein 8 of polymorphic toxin system</fullName>
    </recommendedName>
</protein>
<comment type="caution">
    <text evidence="1">The sequence shown here is derived from an EMBL/GenBank/DDBJ whole genome shotgun (WGS) entry which is preliminary data.</text>
</comment>
<evidence type="ECO:0000313" key="1">
    <source>
        <dbReference type="EMBL" id="MCP2271501.1"/>
    </source>
</evidence>
<dbReference type="RefSeq" id="WP_253888444.1">
    <property type="nucleotide sequence ID" value="NZ_BAAAVB010000005.1"/>
</dbReference>
<proteinExistence type="predicted"/>
<organism evidence="1 2">
    <name type="scientific">Actinokineospora diospyrosa</name>
    <dbReference type="NCBI Taxonomy" id="103728"/>
    <lineage>
        <taxon>Bacteria</taxon>
        <taxon>Bacillati</taxon>
        <taxon>Actinomycetota</taxon>
        <taxon>Actinomycetes</taxon>
        <taxon>Pseudonocardiales</taxon>
        <taxon>Pseudonocardiaceae</taxon>
        <taxon>Actinokineospora</taxon>
    </lineage>
</organism>
<gene>
    <name evidence="1" type="ORF">LV75_004015</name>
</gene>
<keyword evidence="2" id="KW-1185">Reference proteome</keyword>